<protein>
    <recommendedName>
        <fullName evidence="3">Reverse transcriptase zinc-binding domain-containing protein</fullName>
    </recommendedName>
</protein>
<reference evidence="1" key="1">
    <citation type="submission" date="2014-09" db="EMBL/GenBank/DDBJ databases">
        <title>Genome sequence of the luminous mushroom Mycena chlorophos for searching fungal bioluminescence genes.</title>
        <authorList>
            <person name="Tanaka Y."/>
            <person name="Kasuga D."/>
            <person name="Oba Y."/>
            <person name="Hase S."/>
            <person name="Sato K."/>
            <person name="Oba Y."/>
            <person name="Sakakibara Y."/>
        </authorList>
    </citation>
    <scope>NUCLEOTIDE SEQUENCE</scope>
</reference>
<name>A0ABQ0LRW4_MYCCL</name>
<dbReference type="EMBL" id="DF848219">
    <property type="protein sequence ID" value="GAT53349.1"/>
    <property type="molecule type" value="Genomic_DNA"/>
</dbReference>
<sequence>MAPTLHETGHIPTFVRRLEFAIRFLSDVAKLDTSFAIYRAMQESDRLQRNGCPSWLGDLAGPPHSLPFPMPHLHSFANISPASCKALPRELRSGCKRFLTGEIQARISLQLLHHRLEPQENGHARFIHLTRRHYLSRIVVPDHRLAVTQLLAGSFRFCGLHSSTTAVSLQRQLCWRCGQEKETPTHVFLVCSDPPTVDARHDLRSALSSRCNYWLPASLAGVPEGDRVRILRGLIFHWDRVLPVARFIFRVAKGWKWFGATFSNDVVESRPGMDGNE</sequence>
<organism evidence="1 2">
    <name type="scientific">Mycena chlorophos</name>
    <name type="common">Agaric fungus</name>
    <name type="synonym">Agaricus chlorophos</name>
    <dbReference type="NCBI Taxonomy" id="658473"/>
    <lineage>
        <taxon>Eukaryota</taxon>
        <taxon>Fungi</taxon>
        <taxon>Dikarya</taxon>
        <taxon>Basidiomycota</taxon>
        <taxon>Agaricomycotina</taxon>
        <taxon>Agaricomycetes</taxon>
        <taxon>Agaricomycetidae</taxon>
        <taxon>Agaricales</taxon>
        <taxon>Marasmiineae</taxon>
        <taxon>Mycenaceae</taxon>
        <taxon>Mycena</taxon>
    </lineage>
</organism>
<evidence type="ECO:0008006" key="3">
    <source>
        <dbReference type="Google" id="ProtNLM"/>
    </source>
</evidence>
<evidence type="ECO:0000313" key="1">
    <source>
        <dbReference type="EMBL" id="GAT53349.1"/>
    </source>
</evidence>
<gene>
    <name evidence="1" type="ORF">MCHLO_10309</name>
</gene>
<evidence type="ECO:0000313" key="2">
    <source>
        <dbReference type="Proteomes" id="UP000815677"/>
    </source>
</evidence>
<proteinExistence type="predicted"/>
<accession>A0ABQ0LRW4</accession>
<keyword evidence="2" id="KW-1185">Reference proteome</keyword>
<dbReference type="Proteomes" id="UP000815677">
    <property type="component" value="Unassembled WGS sequence"/>
</dbReference>